<dbReference type="AlphaFoldDB" id="Q6LSS2"/>
<evidence type="ECO:0000256" key="4">
    <source>
        <dbReference type="ARBA" id="ARBA00023288"/>
    </source>
</evidence>
<dbReference type="HOGENOM" id="CLU_534052_0_0_6"/>
<keyword evidence="2" id="KW-0472">Membrane</keyword>
<name>Q6LSS2_PHOPR</name>
<dbReference type="InterPro" id="IPR038670">
    <property type="entry name" value="HslJ-like_sf"/>
</dbReference>
<dbReference type="SUPFAM" id="SSF141488">
    <property type="entry name" value="YdhA-like"/>
    <property type="match status" value="1"/>
</dbReference>
<dbReference type="InterPro" id="IPR005184">
    <property type="entry name" value="DUF306_Meta_HslJ"/>
</dbReference>
<gene>
    <name evidence="9" type="ordered locus">PBPRA1243</name>
</gene>
<evidence type="ECO:0000256" key="3">
    <source>
        <dbReference type="ARBA" id="ARBA00023139"/>
    </source>
</evidence>
<dbReference type="Gene3D" id="2.40.128.270">
    <property type="match status" value="1"/>
</dbReference>
<reference evidence="10" key="1">
    <citation type="journal article" date="2005" name="Science">
        <title>Life at depth: Photobacterium profundum genome sequence and expression analysis.</title>
        <authorList>
            <person name="Vezzi A."/>
            <person name="Campanaro S."/>
            <person name="D'Angelo M."/>
            <person name="Simonato F."/>
            <person name="Vitulo N."/>
            <person name="Lauro F.M."/>
            <person name="Cestaro A."/>
            <person name="Malacrida G."/>
            <person name="Simionati B."/>
            <person name="Cannata N."/>
            <person name="Romualdi C."/>
            <person name="Bartlett D.H."/>
            <person name="Valle G."/>
        </authorList>
    </citation>
    <scope>NUCLEOTIDE SEQUENCE [LARGE SCALE GENOMIC DNA]</scope>
    <source>
        <strain evidence="10">ATCC BAA-1253 / SS9</strain>
    </source>
</reference>
<dbReference type="InterPro" id="IPR052755">
    <property type="entry name" value="Lysozyme_Inhibitor_LprI"/>
</dbReference>
<dbReference type="RefSeq" id="WP_011217984.1">
    <property type="nucleotide sequence ID" value="NC_006370.1"/>
</dbReference>
<dbReference type="STRING" id="298386.PBPRA1243"/>
<dbReference type="Pfam" id="PF07007">
    <property type="entry name" value="LprI"/>
    <property type="match status" value="1"/>
</dbReference>
<protein>
    <recommendedName>
        <fullName evidence="11">DUF306 domain-containing protein</fullName>
    </recommendedName>
</protein>
<proteinExistence type="predicted"/>
<dbReference type="Gene3D" id="1.20.1270.180">
    <property type="match status" value="1"/>
</dbReference>
<evidence type="ECO:0000256" key="2">
    <source>
        <dbReference type="ARBA" id="ARBA00023136"/>
    </source>
</evidence>
<dbReference type="InterPro" id="IPR036328">
    <property type="entry name" value="MliC_sf"/>
</dbReference>
<dbReference type="InterPro" id="IPR009739">
    <property type="entry name" value="LprI-like_N"/>
</dbReference>
<dbReference type="InterPro" id="IPR018660">
    <property type="entry name" value="MliC"/>
</dbReference>
<feature type="chain" id="PRO_5004277135" description="DUF306 domain-containing protein" evidence="5">
    <location>
        <begin position="22"/>
        <end position="512"/>
    </location>
</feature>
<evidence type="ECO:0000313" key="9">
    <source>
        <dbReference type="EMBL" id="CAG19654.1"/>
    </source>
</evidence>
<dbReference type="Proteomes" id="UP000000593">
    <property type="component" value="Chromosome 1"/>
</dbReference>
<keyword evidence="1 5" id="KW-0732">Signal</keyword>
<feature type="domain" description="C-type lysozyme inhibitor" evidence="8">
    <location>
        <begin position="122"/>
        <end position="189"/>
    </location>
</feature>
<keyword evidence="3" id="KW-0564">Palmitate</keyword>
<dbReference type="KEGG" id="ppr:PBPRA1243"/>
<dbReference type="EMBL" id="CR378667">
    <property type="protein sequence ID" value="CAG19654.1"/>
    <property type="molecule type" value="Genomic_DNA"/>
</dbReference>
<evidence type="ECO:0000256" key="5">
    <source>
        <dbReference type="SAM" id="SignalP"/>
    </source>
</evidence>
<feature type="domain" description="Lysozyme inhibitor LprI-like N-terminal" evidence="7">
    <location>
        <begin position="29"/>
        <end position="86"/>
    </location>
</feature>
<evidence type="ECO:0000259" key="7">
    <source>
        <dbReference type="Pfam" id="PF07007"/>
    </source>
</evidence>
<dbReference type="Pfam" id="PF03724">
    <property type="entry name" value="META"/>
    <property type="match status" value="1"/>
</dbReference>
<dbReference type="eggNOG" id="COG3895">
    <property type="taxonomic scope" value="Bacteria"/>
</dbReference>
<dbReference type="Pfam" id="PF09864">
    <property type="entry name" value="MliC"/>
    <property type="match status" value="1"/>
</dbReference>
<dbReference type="GO" id="GO:0005576">
    <property type="term" value="C:extracellular region"/>
    <property type="evidence" value="ECO:0007669"/>
    <property type="project" value="TreeGrafter"/>
</dbReference>
<evidence type="ECO:0000259" key="8">
    <source>
        <dbReference type="Pfam" id="PF09864"/>
    </source>
</evidence>
<dbReference type="PANTHER" id="PTHR37549:SF1">
    <property type="entry name" value="LIPOPROTEIN LPRI"/>
    <property type="match status" value="1"/>
</dbReference>
<dbReference type="PANTHER" id="PTHR37549">
    <property type="entry name" value="LIPOPROTEIN LPRI"/>
    <property type="match status" value="1"/>
</dbReference>
<evidence type="ECO:0008006" key="11">
    <source>
        <dbReference type="Google" id="ProtNLM"/>
    </source>
</evidence>
<evidence type="ECO:0000313" key="10">
    <source>
        <dbReference type="Proteomes" id="UP000000593"/>
    </source>
</evidence>
<feature type="signal peptide" evidence="5">
    <location>
        <begin position="1"/>
        <end position="21"/>
    </location>
</feature>
<evidence type="ECO:0000259" key="6">
    <source>
        <dbReference type="Pfam" id="PF03724"/>
    </source>
</evidence>
<organism evidence="9 10">
    <name type="scientific">Photobacterium profundum (strain SS9)</name>
    <dbReference type="NCBI Taxonomy" id="298386"/>
    <lineage>
        <taxon>Bacteria</taxon>
        <taxon>Pseudomonadati</taxon>
        <taxon>Pseudomonadota</taxon>
        <taxon>Gammaproteobacteria</taxon>
        <taxon>Vibrionales</taxon>
        <taxon>Vibrionaceae</taxon>
        <taxon>Photobacterium</taxon>
    </lineage>
</organism>
<feature type="domain" description="DUF306" evidence="6">
    <location>
        <begin position="393"/>
        <end position="495"/>
    </location>
</feature>
<accession>Q6LSS2</accession>
<keyword evidence="4" id="KW-0449">Lipoprotein</keyword>
<keyword evidence="10" id="KW-1185">Reference proteome</keyword>
<evidence type="ECO:0000256" key="1">
    <source>
        <dbReference type="ARBA" id="ARBA00022729"/>
    </source>
</evidence>
<dbReference type="eggNOG" id="COG4461">
    <property type="taxonomic scope" value="Bacteria"/>
</dbReference>
<dbReference type="eggNOG" id="COG3187">
    <property type="taxonomic scope" value="Bacteria"/>
</dbReference>
<dbReference type="Gene3D" id="2.40.128.200">
    <property type="match status" value="1"/>
</dbReference>
<sequence length="512" mass="55857">MQLKLTMLVTVLSIFSPFLWATTSPSFDCDKASSQIEERICTDDALAVLDMKMEKVYEQALQNIPDSERSIMKSMQRGWIKGRNECWKGQDERACVEYAYKNRIIDLQVAGGLIEVPSPVGFNCQNMADKPVTVVFYNQTAPASAMITVGDDQALAFSTRTVSGARYDGQNVSLWEHQGEASLEWFGTKMQCQAIKRTEGSSQLNSLNNNEVQEPINPVAMNASNDAFSFSALKNTAYQGFESGADRRVVLNNGLWIGEPYQPGGAVSPQVMLIGGIKAIGDLNGDGEDEAVVLLNYAPGGTGQFLNLAVMSKSGTQASGKADNIATIFVGDRVRVRDLKIKNGKIVLGVVQVGPKDSICCPGEVAERVWQLNGTTLQELDSNKQTSRLSLKTLAGSSWVLESWRYGESARQSKPITLSFQDNKFVGQSGCNRYFATVKAGKMPGDISVSPPGSTRKACQDPTLSKNENRFLKQLADVHQFSYFAGKLALSYGQGSHYGVMIFSLDSSLKSE</sequence>